<dbReference type="PANTHER" id="PTHR23503">
    <property type="entry name" value="SOLUTE CARRIER FAMILY 2"/>
    <property type="match status" value="1"/>
</dbReference>
<feature type="transmembrane region" description="Helical" evidence="7">
    <location>
        <begin position="183"/>
        <end position="204"/>
    </location>
</feature>
<feature type="transmembrane region" description="Helical" evidence="7">
    <location>
        <begin position="428"/>
        <end position="447"/>
    </location>
</feature>
<sequence length="500" mass="52549">MSSGLRQWRHDVSPYLIFLIAVSTLGSLQFGIHLAELNAPEDVITCRKKSIPTRALPDCIPMDNTAFAAVQSVFTIGGLIGSLGAGPTSSAKGRLFAMRLTSAFFVLGSAIETLASAVPVIAIGRLLAGVGAGAATVIVPLYISEVAPPKERGFFGVMTQISINVGILLTQTLGYFFSYGSAWRWILGTGVIVGAAHASGLLVVPESPAWMAANENVTKAKKTLQRIRGSGYDINEETVTWGPDVAVPEEEAALLDGDNGVHATPPAGLGANGRKAAGESGSHKSFVEVIRDPLTRPAIIAVVGIMLSQQLCGINSIIMYSVSLLADLLPISSALLTILISVINLVTTVACSPLPDKLGRKTCLLLSIVGQGTSALCLALSIMFEIKILSAFLVLCFVASFAVGLGPVPFMMASEMVGQDAVGAAQSWALGANWVATFLVAQFFPLINKSLNSALGGAGWVYFIFAALAGCCALFVWWRVPETKGKATADEVWGRTHRLE</sequence>
<dbReference type="InterPro" id="IPR045263">
    <property type="entry name" value="GLUT"/>
</dbReference>
<dbReference type="PANTHER" id="PTHR23503:SF8">
    <property type="entry name" value="FACILITATED GLUCOSE TRANSPORTER PROTEIN 1"/>
    <property type="match status" value="1"/>
</dbReference>
<gene>
    <name evidence="9" type="ORF">PG993_012674</name>
</gene>
<evidence type="ECO:0000256" key="4">
    <source>
        <dbReference type="ARBA" id="ARBA00022692"/>
    </source>
</evidence>
<feature type="transmembrane region" description="Helical" evidence="7">
    <location>
        <begin position="121"/>
        <end position="143"/>
    </location>
</feature>
<dbReference type="SUPFAM" id="SSF103473">
    <property type="entry name" value="MFS general substrate transporter"/>
    <property type="match status" value="1"/>
</dbReference>
<protein>
    <submittedName>
        <fullName evidence="9">General substrate transporter</fullName>
    </submittedName>
</protein>
<dbReference type="PROSITE" id="PS00217">
    <property type="entry name" value="SUGAR_TRANSPORT_2"/>
    <property type="match status" value="1"/>
</dbReference>
<evidence type="ECO:0000256" key="1">
    <source>
        <dbReference type="ARBA" id="ARBA00004141"/>
    </source>
</evidence>
<evidence type="ECO:0000256" key="7">
    <source>
        <dbReference type="SAM" id="Phobius"/>
    </source>
</evidence>
<keyword evidence="4 7" id="KW-0812">Transmembrane</keyword>
<organism evidence="9 10">
    <name type="scientific">Apiospora rasikravindrae</name>
    <dbReference type="NCBI Taxonomy" id="990691"/>
    <lineage>
        <taxon>Eukaryota</taxon>
        <taxon>Fungi</taxon>
        <taxon>Dikarya</taxon>
        <taxon>Ascomycota</taxon>
        <taxon>Pezizomycotina</taxon>
        <taxon>Sordariomycetes</taxon>
        <taxon>Xylariomycetidae</taxon>
        <taxon>Amphisphaeriales</taxon>
        <taxon>Apiosporaceae</taxon>
        <taxon>Apiospora</taxon>
    </lineage>
</organism>
<dbReference type="InterPro" id="IPR005829">
    <property type="entry name" value="Sugar_transporter_CS"/>
</dbReference>
<comment type="similarity">
    <text evidence="2">Belongs to the major facilitator superfamily. Sugar transporter (TC 2.A.1.1) family.</text>
</comment>
<evidence type="ECO:0000313" key="9">
    <source>
        <dbReference type="EMBL" id="KAK8024608.1"/>
    </source>
</evidence>
<keyword evidence="6 7" id="KW-0472">Membrane</keyword>
<dbReference type="PRINTS" id="PR00171">
    <property type="entry name" value="SUGRTRNSPORT"/>
</dbReference>
<dbReference type="PROSITE" id="PS50850">
    <property type="entry name" value="MFS"/>
    <property type="match status" value="1"/>
</dbReference>
<dbReference type="EMBL" id="JAQQWK010000011">
    <property type="protein sequence ID" value="KAK8024608.1"/>
    <property type="molecule type" value="Genomic_DNA"/>
</dbReference>
<feature type="transmembrane region" description="Helical" evidence="7">
    <location>
        <begin position="155"/>
        <end position="177"/>
    </location>
</feature>
<feature type="domain" description="Major facilitator superfamily (MFS) profile" evidence="8">
    <location>
        <begin position="19"/>
        <end position="484"/>
    </location>
</feature>
<keyword evidence="10" id="KW-1185">Reference proteome</keyword>
<evidence type="ECO:0000256" key="5">
    <source>
        <dbReference type="ARBA" id="ARBA00022989"/>
    </source>
</evidence>
<accession>A0ABR1S3I0</accession>
<comment type="caution">
    <text evidence="9">The sequence shown here is derived from an EMBL/GenBank/DDBJ whole genome shotgun (WGS) entry which is preliminary data.</text>
</comment>
<dbReference type="InterPro" id="IPR020846">
    <property type="entry name" value="MFS_dom"/>
</dbReference>
<evidence type="ECO:0000256" key="6">
    <source>
        <dbReference type="ARBA" id="ARBA00023136"/>
    </source>
</evidence>
<evidence type="ECO:0000256" key="3">
    <source>
        <dbReference type="ARBA" id="ARBA00022448"/>
    </source>
</evidence>
<keyword evidence="5 7" id="KW-1133">Transmembrane helix</keyword>
<dbReference type="InterPro" id="IPR003663">
    <property type="entry name" value="Sugar/inositol_transpt"/>
</dbReference>
<evidence type="ECO:0000256" key="2">
    <source>
        <dbReference type="ARBA" id="ARBA00010992"/>
    </source>
</evidence>
<dbReference type="Proteomes" id="UP001444661">
    <property type="component" value="Unassembled WGS sequence"/>
</dbReference>
<evidence type="ECO:0000259" key="8">
    <source>
        <dbReference type="PROSITE" id="PS50850"/>
    </source>
</evidence>
<dbReference type="InterPro" id="IPR005828">
    <property type="entry name" value="MFS_sugar_transport-like"/>
</dbReference>
<feature type="transmembrane region" description="Helical" evidence="7">
    <location>
        <begin position="328"/>
        <end position="351"/>
    </location>
</feature>
<feature type="transmembrane region" description="Helical" evidence="7">
    <location>
        <begin position="66"/>
        <end position="84"/>
    </location>
</feature>
<dbReference type="Pfam" id="PF00083">
    <property type="entry name" value="Sugar_tr"/>
    <property type="match status" value="1"/>
</dbReference>
<feature type="transmembrane region" description="Helical" evidence="7">
    <location>
        <begin position="363"/>
        <end position="382"/>
    </location>
</feature>
<feature type="transmembrane region" description="Helical" evidence="7">
    <location>
        <begin position="96"/>
        <end position="115"/>
    </location>
</feature>
<feature type="transmembrane region" description="Helical" evidence="7">
    <location>
        <begin position="459"/>
        <end position="478"/>
    </location>
</feature>
<dbReference type="InterPro" id="IPR036259">
    <property type="entry name" value="MFS_trans_sf"/>
</dbReference>
<dbReference type="Gene3D" id="1.20.1250.20">
    <property type="entry name" value="MFS general substrate transporter like domains"/>
    <property type="match status" value="1"/>
</dbReference>
<comment type="subcellular location">
    <subcellularLocation>
        <location evidence="1">Membrane</location>
        <topology evidence="1">Multi-pass membrane protein</topology>
    </subcellularLocation>
</comment>
<feature type="transmembrane region" description="Helical" evidence="7">
    <location>
        <begin position="298"/>
        <end position="322"/>
    </location>
</feature>
<feature type="transmembrane region" description="Helical" evidence="7">
    <location>
        <begin position="12"/>
        <end position="32"/>
    </location>
</feature>
<feature type="transmembrane region" description="Helical" evidence="7">
    <location>
        <begin position="388"/>
        <end position="408"/>
    </location>
</feature>
<name>A0ABR1S3I0_9PEZI</name>
<keyword evidence="3" id="KW-0813">Transport</keyword>
<reference evidence="9 10" key="1">
    <citation type="submission" date="2023-01" db="EMBL/GenBank/DDBJ databases">
        <title>Analysis of 21 Apiospora genomes using comparative genomics revels a genus with tremendous synthesis potential of carbohydrate active enzymes and secondary metabolites.</title>
        <authorList>
            <person name="Sorensen T."/>
        </authorList>
    </citation>
    <scope>NUCLEOTIDE SEQUENCE [LARGE SCALE GENOMIC DNA]</scope>
    <source>
        <strain evidence="9 10">CBS 33761</strain>
    </source>
</reference>
<evidence type="ECO:0000313" key="10">
    <source>
        <dbReference type="Proteomes" id="UP001444661"/>
    </source>
</evidence>
<proteinExistence type="inferred from homology"/>